<keyword evidence="2" id="KW-1185">Reference proteome</keyword>
<dbReference type="GO" id="GO:0000250">
    <property type="term" value="F:lanosterol synthase activity"/>
    <property type="evidence" value="ECO:0007669"/>
    <property type="project" value="TreeGrafter"/>
</dbReference>
<proteinExistence type="predicted"/>
<dbReference type="VEuPathDB" id="FungiDB:ASPCADRAFT_11036"/>
<protein>
    <recommendedName>
        <fullName evidence="3">Squalene cyclase C-terminal domain-containing protein</fullName>
    </recommendedName>
</protein>
<dbReference type="AlphaFoldDB" id="A0A1R3R6C8"/>
<dbReference type="PANTHER" id="PTHR11764">
    <property type="entry name" value="TERPENE CYCLASE/MUTASE FAMILY MEMBER"/>
    <property type="match status" value="1"/>
</dbReference>
<gene>
    <name evidence="1" type="ORF">ASPCADRAFT_11036</name>
</gene>
<dbReference type="Proteomes" id="UP000188318">
    <property type="component" value="Unassembled WGS sequence"/>
</dbReference>
<evidence type="ECO:0008006" key="3">
    <source>
        <dbReference type="Google" id="ProtNLM"/>
    </source>
</evidence>
<dbReference type="STRING" id="602072.A0A1R3R6C8"/>
<sequence>MRIQGSEVLLRGLATLSMFGDHLVYLLADSSHPMCIGGKSHHQFLFLIQQQLVEDWNDYPRYRPGRLGAWSFTTRYHGLPCSDCTGESLKAITMLESEMSLRRTSEENILLAVVDLLLIQNPSGGFSSFEPIGAGPWLEHLSGTEMFGPVMPEYDYVECISYYIVALALSRARNSEYRSEDVDTAIERGSNPWRLS</sequence>
<evidence type="ECO:0000313" key="1">
    <source>
        <dbReference type="EMBL" id="OOF90040.1"/>
    </source>
</evidence>
<name>A0A1R3R6C8_ASPC5</name>
<reference evidence="2" key="1">
    <citation type="journal article" date="2017" name="Genome Biol.">
        <title>Comparative genomics reveals high biological diversity and specific adaptations in the industrially and medically important fungal genus Aspergillus.</title>
        <authorList>
            <person name="de Vries R.P."/>
            <person name="Riley R."/>
            <person name="Wiebenga A."/>
            <person name="Aguilar-Osorio G."/>
            <person name="Amillis S."/>
            <person name="Uchima C.A."/>
            <person name="Anderluh G."/>
            <person name="Asadollahi M."/>
            <person name="Askin M."/>
            <person name="Barry K."/>
            <person name="Battaglia E."/>
            <person name="Bayram O."/>
            <person name="Benocci T."/>
            <person name="Braus-Stromeyer S.A."/>
            <person name="Caldana C."/>
            <person name="Canovas D."/>
            <person name="Cerqueira G.C."/>
            <person name="Chen F."/>
            <person name="Chen W."/>
            <person name="Choi C."/>
            <person name="Clum A."/>
            <person name="Dos Santos R.A."/>
            <person name="Damasio A.R."/>
            <person name="Diallinas G."/>
            <person name="Emri T."/>
            <person name="Fekete E."/>
            <person name="Flipphi M."/>
            <person name="Freyberg S."/>
            <person name="Gallo A."/>
            <person name="Gournas C."/>
            <person name="Habgood R."/>
            <person name="Hainaut M."/>
            <person name="Harispe M.L."/>
            <person name="Henrissat B."/>
            <person name="Hilden K.S."/>
            <person name="Hope R."/>
            <person name="Hossain A."/>
            <person name="Karabika E."/>
            <person name="Karaffa L."/>
            <person name="Karanyi Z."/>
            <person name="Krasevec N."/>
            <person name="Kuo A."/>
            <person name="Kusch H."/>
            <person name="LaButti K."/>
            <person name="Lagendijk E.L."/>
            <person name="Lapidus A."/>
            <person name="Levasseur A."/>
            <person name="Lindquist E."/>
            <person name="Lipzen A."/>
            <person name="Logrieco A.F."/>
            <person name="MacCabe A."/>
            <person name="Maekelae M.R."/>
            <person name="Malavazi I."/>
            <person name="Melin P."/>
            <person name="Meyer V."/>
            <person name="Mielnichuk N."/>
            <person name="Miskei M."/>
            <person name="Molnar A.P."/>
            <person name="Mule G."/>
            <person name="Ngan C.Y."/>
            <person name="Orejas M."/>
            <person name="Orosz E."/>
            <person name="Ouedraogo J.P."/>
            <person name="Overkamp K.M."/>
            <person name="Park H.-S."/>
            <person name="Perrone G."/>
            <person name="Piumi F."/>
            <person name="Punt P.J."/>
            <person name="Ram A.F."/>
            <person name="Ramon A."/>
            <person name="Rauscher S."/>
            <person name="Record E."/>
            <person name="Riano-Pachon D.M."/>
            <person name="Robert V."/>
            <person name="Roehrig J."/>
            <person name="Ruller R."/>
            <person name="Salamov A."/>
            <person name="Salih N.S."/>
            <person name="Samson R.A."/>
            <person name="Sandor E."/>
            <person name="Sanguinetti M."/>
            <person name="Schuetze T."/>
            <person name="Sepcic K."/>
            <person name="Shelest E."/>
            <person name="Sherlock G."/>
            <person name="Sophianopoulou V."/>
            <person name="Squina F.M."/>
            <person name="Sun H."/>
            <person name="Susca A."/>
            <person name="Todd R.B."/>
            <person name="Tsang A."/>
            <person name="Unkles S.E."/>
            <person name="van de Wiele N."/>
            <person name="van Rossen-Uffink D."/>
            <person name="Oliveira J.V."/>
            <person name="Vesth T.C."/>
            <person name="Visser J."/>
            <person name="Yu J.-H."/>
            <person name="Zhou M."/>
            <person name="Andersen M.R."/>
            <person name="Archer D.B."/>
            <person name="Baker S.E."/>
            <person name="Benoit I."/>
            <person name="Brakhage A.A."/>
            <person name="Braus G.H."/>
            <person name="Fischer R."/>
            <person name="Frisvad J.C."/>
            <person name="Goldman G.H."/>
            <person name="Houbraken J."/>
            <person name="Oakley B."/>
            <person name="Pocsi I."/>
            <person name="Scazzocchio C."/>
            <person name="Seiboth B."/>
            <person name="vanKuyk P.A."/>
            <person name="Wortman J."/>
            <person name="Dyer P.S."/>
            <person name="Grigoriev I.V."/>
        </authorList>
    </citation>
    <scope>NUCLEOTIDE SEQUENCE [LARGE SCALE GENOMIC DNA]</scope>
    <source>
        <strain evidence="2">ITEM 5010</strain>
    </source>
</reference>
<dbReference type="InterPro" id="IPR018333">
    <property type="entry name" value="Squalene_cyclase"/>
</dbReference>
<organism evidence="1 2">
    <name type="scientific">Aspergillus carbonarius (strain ITEM 5010)</name>
    <dbReference type="NCBI Taxonomy" id="602072"/>
    <lineage>
        <taxon>Eukaryota</taxon>
        <taxon>Fungi</taxon>
        <taxon>Dikarya</taxon>
        <taxon>Ascomycota</taxon>
        <taxon>Pezizomycotina</taxon>
        <taxon>Eurotiomycetes</taxon>
        <taxon>Eurotiomycetidae</taxon>
        <taxon>Eurotiales</taxon>
        <taxon>Aspergillaceae</taxon>
        <taxon>Aspergillus</taxon>
        <taxon>Aspergillus subgen. Circumdati</taxon>
    </lineage>
</organism>
<dbReference type="GO" id="GO:0005811">
    <property type="term" value="C:lipid droplet"/>
    <property type="evidence" value="ECO:0007669"/>
    <property type="project" value="InterPro"/>
</dbReference>
<dbReference type="EMBL" id="KV907609">
    <property type="protein sequence ID" value="OOF90040.1"/>
    <property type="molecule type" value="Genomic_DNA"/>
</dbReference>
<dbReference type="PANTHER" id="PTHR11764:SF76">
    <property type="entry name" value="TERPENE CYCLASE_MUTASE FAMILY MEMBER"/>
    <property type="match status" value="1"/>
</dbReference>
<dbReference type="GO" id="GO:0016104">
    <property type="term" value="P:triterpenoid biosynthetic process"/>
    <property type="evidence" value="ECO:0007669"/>
    <property type="project" value="InterPro"/>
</dbReference>
<evidence type="ECO:0000313" key="2">
    <source>
        <dbReference type="Proteomes" id="UP000188318"/>
    </source>
</evidence>
<dbReference type="OrthoDB" id="21502at2759"/>
<accession>A0A1R3R6C8</accession>
<dbReference type="Gene3D" id="1.50.10.20">
    <property type="match status" value="1"/>
</dbReference>
<dbReference type="GO" id="GO:0006696">
    <property type="term" value="P:ergosterol biosynthetic process"/>
    <property type="evidence" value="ECO:0007669"/>
    <property type="project" value="TreeGrafter"/>
</dbReference>
<dbReference type="InterPro" id="IPR008930">
    <property type="entry name" value="Terpenoid_cyclase/PrenylTrfase"/>
</dbReference>
<dbReference type="SUPFAM" id="SSF48239">
    <property type="entry name" value="Terpenoid cyclases/Protein prenyltransferases"/>
    <property type="match status" value="1"/>
</dbReference>